<dbReference type="Proteomes" id="UP000319817">
    <property type="component" value="Chromosome"/>
</dbReference>
<evidence type="ECO:0000313" key="4">
    <source>
        <dbReference type="Proteomes" id="UP000319817"/>
    </source>
</evidence>
<dbReference type="SUPFAM" id="SSF100950">
    <property type="entry name" value="NagB/RpiA/CoA transferase-like"/>
    <property type="match status" value="1"/>
</dbReference>
<evidence type="ECO:0000256" key="1">
    <source>
        <dbReference type="ARBA" id="ARBA00023235"/>
    </source>
</evidence>
<sequence length="341" mass="36572">MPAPETIAFRDDTLVLIDQTKLPEQLLTLDCKTVEQTHDAIKRLVVRGAPAIGIAAAYGVCLAKGADGKPNREAYLHAVECLATSRPTAVNLFWALDRMRRIAESGEDNLPQKLLAEAIAIHDEDREMCHSIGRNGAPLLAGKQGVLTHCNAGGLATSTWGTALAPIYHLHQQGESLEVYADETRPLLQGGRLTAWELSQAGVSVTVLTDSMAGSLLRTGKVGAVIVGADRIAANGDAANKIGTYPLAVLARYHDVPFYVAAPSSTFDLELANGDLIPIEERERDEVACPHGVKIVPDEAKVMNPAFDVTPADLISTIITERGVVMKPDREKLAEHLGAKR</sequence>
<dbReference type="FunFam" id="1.20.120.420:FF:000003">
    <property type="entry name" value="Methylthioribose-1-phosphate isomerase"/>
    <property type="match status" value="1"/>
</dbReference>
<dbReference type="InterPro" id="IPR037171">
    <property type="entry name" value="NagB/RpiA_transferase-like"/>
</dbReference>
<dbReference type="Pfam" id="PF01008">
    <property type="entry name" value="IF-2B"/>
    <property type="match status" value="1"/>
</dbReference>
<dbReference type="NCBIfam" id="TIGR00524">
    <property type="entry name" value="eIF-2B_rel"/>
    <property type="match status" value="1"/>
</dbReference>
<comment type="catalytic activity">
    <reaction evidence="2">
        <text>5-(methylsulfanyl)-alpha-D-ribose 1-phosphate = 5-(methylsulfanyl)-D-ribulose 1-phosphate</text>
        <dbReference type="Rhea" id="RHEA:19989"/>
        <dbReference type="ChEBI" id="CHEBI:58533"/>
        <dbReference type="ChEBI" id="CHEBI:58548"/>
        <dbReference type="EC" id="5.3.1.23"/>
    </reaction>
</comment>
<dbReference type="InterPro" id="IPR011559">
    <property type="entry name" value="Initiation_fac_2B_a/b/d"/>
</dbReference>
<name>A0A517NZ27_9BACT</name>
<dbReference type="PANTHER" id="PTHR43475:SF1">
    <property type="entry name" value="METHYLTHIORIBOSE-1-PHOSPHATE ISOMERASE"/>
    <property type="match status" value="1"/>
</dbReference>
<evidence type="ECO:0000256" key="2">
    <source>
        <dbReference type="HAMAP-Rule" id="MF_01678"/>
    </source>
</evidence>
<dbReference type="InterPro" id="IPR000649">
    <property type="entry name" value="IF-2B-related"/>
</dbReference>
<dbReference type="NCBIfam" id="NF004326">
    <property type="entry name" value="PRK05720.1"/>
    <property type="match status" value="1"/>
</dbReference>
<dbReference type="EC" id="5.3.1.23" evidence="2"/>
<protein>
    <recommendedName>
        <fullName evidence="2">Methylthioribose-1-phosphate isomerase</fullName>
        <shortName evidence="2">M1Pi</shortName>
        <shortName evidence="2">MTR-1-P isomerase</shortName>
        <ecNumber evidence="2">5.3.1.23</ecNumber>
    </recommendedName>
    <alternativeName>
        <fullName evidence="2">S-methyl-5-thioribose-1-phosphate isomerase</fullName>
    </alternativeName>
</protein>
<dbReference type="InterPro" id="IPR027363">
    <property type="entry name" value="M1Pi_N"/>
</dbReference>
<keyword evidence="1 2" id="KW-0413">Isomerase</keyword>
<dbReference type="EMBL" id="CP036526">
    <property type="protein sequence ID" value="QDT12382.1"/>
    <property type="molecule type" value="Genomic_DNA"/>
</dbReference>
<keyword evidence="2" id="KW-0028">Amino-acid biosynthesis</keyword>
<dbReference type="HAMAP" id="MF_01678">
    <property type="entry name" value="Salvage_MtnA"/>
    <property type="match status" value="1"/>
</dbReference>
<dbReference type="GO" id="GO:0046523">
    <property type="term" value="F:S-methyl-5-thioribose-1-phosphate isomerase activity"/>
    <property type="evidence" value="ECO:0007669"/>
    <property type="project" value="UniProtKB-UniRule"/>
</dbReference>
<dbReference type="AlphaFoldDB" id="A0A517NZ27"/>
<dbReference type="Gene3D" id="3.40.50.10470">
    <property type="entry name" value="Translation initiation factor eif-2b, domain 2"/>
    <property type="match status" value="1"/>
</dbReference>
<comment type="pathway">
    <text evidence="2">Amino-acid biosynthesis; L-methionine biosynthesis via salvage pathway; L-methionine from S-methyl-5-thio-alpha-D-ribose 1-phosphate: step 1/6.</text>
</comment>
<dbReference type="GO" id="GO:0019509">
    <property type="term" value="P:L-methionine salvage from methylthioadenosine"/>
    <property type="evidence" value="ECO:0007669"/>
    <property type="project" value="UniProtKB-UniRule"/>
</dbReference>
<dbReference type="NCBIfam" id="TIGR00512">
    <property type="entry name" value="salvage_mtnA"/>
    <property type="match status" value="1"/>
</dbReference>
<feature type="site" description="Transition state stabilizer" evidence="2">
    <location>
        <position position="150"/>
    </location>
</feature>
<feature type="binding site" evidence="2">
    <location>
        <position position="86"/>
    </location>
    <ligand>
        <name>substrate</name>
    </ligand>
</feature>
<feature type="binding site" evidence="2">
    <location>
        <begin position="47"/>
        <end position="49"/>
    </location>
    <ligand>
        <name>substrate</name>
    </ligand>
</feature>
<accession>A0A517NZ27</accession>
<keyword evidence="4" id="KW-1185">Reference proteome</keyword>
<reference evidence="3 4" key="1">
    <citation type="submission" date="2019-02" db="EMBL/GenBank/DDBJ databases">
        <title>Deep-cultivation of Planctomycetes and their phenomic and genomic characterization uncovers novel biology.</title>
        <authorList>
            <person name="Wiegand S."/>
            <person name="Jogler M."/>
            <person name="Boedeker C."/>
            <person name="Pinto D."/>
            <person name="Vollmers J."/>
            <person name="Rivas-Marin E."/>
            <person name="Kohn T."/>
            <person name="Peeters S.H."/>
            <person name="Heuer A."/>
            <person name="Rast P."/>
            <person name="Oberbeckmann S."/>
            <person name="Bunk B."/>
            <person name="Jeske O."/>
            <person name="Meyerdierks A."/>
            <person name="Storesund J.E."/>
            <person name="Kallscheuer N."/>
            <person name="Luecker S."/>
            <person name="Lage O.M."/>
            <person name="Pohl T."/>
            <person name="Merkel B.J."/>
            <person name="Hornburger P."/>
            <person name="Mueller R.-W."/>
            <person name="Bruemmer F."/>
            <person name="Labrenz M."/>
            <person name="Spormann A.M."/>
            <person name="Op den Camp H."/>
            <person name="Overmann J."/>
            <person name="Amann R."/>
            <person name="Jetten M.S.M."/>
            <person name="Mascher T."/>
            <person name="Medema M.H."/>
            <person name="Devos D.P."/>
            <person name="Kaster A.-K."/>
            <person name="Ovreas L."/>
            <person name="Rohde M."/>
            <person name="Galperin M.Y."/>
            <person name="Jogler C."/>
        </authorList>
    </citation>
    <scope>NUCLEOTIDE SEQUENCE [LARGE SCALE GENOMIC DNA]</scope>
    <source>
        <strain evidence="3 4">K23_9</strain>
    </source>
</reference>
<dbReference type="Gene3D" id="1.20.120.420">
    <property type="entry name" value="translation initiation factor eif-2b, domain 1"/>
    <property type="match status" value="1"/>
</dbReference>
<keyword evidence="2" id="KW-0486">Methionine biosynthesis</keyword>
<dbReference type="RefSeq" id="WP_145420225.1">
    <property type="nucleotide sequence ID" value="NZ_CP036526.1"/>
</dbReference>
<comment type="similarity">
    <text evidence="2">Belongs to the EIF-2B alpha/beta/delta subunits family. MtnA subfamily.</text>
</comment>
<proteinExistence type="inferred from homology"/>
<feature type="active site" description="Proton donor" evidence="2">
    <location>
        <position position="230"/>
    </location>
</feature>
<organism evidence="3 4">
    <name type="scientific">Stieleria marina</name>
    <dbReference type="NCBI Taxonomy" id="1930275"/>
    <lineage>
        <taxon>Bacteria</taxon>
        <taxon>Pseudomonadati</taxon>
        <taxon>Planctomycetota</taxon>
        <taxon>Planctomycetia</taxon>
        <taxon>Pirellulales</taxon>
        <taxon>Pirellulaceae</taxon>
        <taxon>Stieleria</taxon>
    </lineage>
</organism>
<feature type="binding site" evidence="2">
    <location>
        <begin position="240"/>
        <end position="241"/>
    </location>
    <ligand>
        <name>substrate</name>
    </ligand>
</feature>
<dbReference type="PANTHER" id="PTHR43475">
    <property type="entry name" value="METHYLTHIORIBOSE-1-PHOSPHATE ISOMERASE"/>
    <property type="match status" value="1"/>
</dbReference>
<dbReference type="InterPro" id="IPR042529">
    <property type="entry name" value="IF_2B-like_C"/>
</dbReference>
<dbReference type="OrthoDB" id="9803436at2"/>
<dbReference type="InterPro" id="IPR005251">
    <property type="entry name" value="IF-M1Pi"/>
</dbReference>
<feature type="binding site" evidence="2">
    <location>
        <position position="189"/>
    </location>
    <ligand>
        <name>substrate</name>
    </ligand>
</feature>
<evidence type="ECO:0000313" key="3">
    <source>
        <dbReference type="EMBL" id="QDT12382.1"/>
    </source>
</evidence>
<dbReference type="UniPathway" id="UPA00904">
    <property type="reaction ID" value="UER00874"/>
</dbReference>
<dbReference type="FunFam" id="3.40.50.10470:FF:000006">
    <property type="entry name" value="Methylthioribose-1-phosphate isomerase"/>
    <property type="match status" value="1"/>
</dbReference>
<gene>
    <name evidence="2 3" type="primary">mtnA</name>
    <name evidence="3" type="ORF">K239x_43920</name>
</gene>
<comment type="function">
    <text evidence="2">Catalyzes the interconversion of methylthioribose-1-phosphate (MTR-1-P) into methylthioribulose-1-phosphate (MTRu-1-P).</text>
</comment>